<dbReference type="Proteomes" id="UP001165590">
    <property type="component" value="Unassembled WGS sequence"/>
</dbReference>
<dbReference type="Gene3D" id="2.120.10.30">
    <property type="entry name" value="TolB, C-terminal domain"/>
    <property type="match status" value="1"/>
</dbReference>
<accession>A0ABT3V433</accession>
<dbReference type="PANTHER" id="PTHR10907:SF47">
    <property type="entry name" value="REGUCALCIN"/>
    <property type="match status" value="1"/>
</dbReference>
<evidence type="ECO:0000313" key="5">
    <source>
        <dbReference type="Proteomes" id="UP001165590"/>
    </source>
</evidence>
<dbReference type="EMBL" id="JAIFZO010000002">
    <property type="protein sequence ID" value="MCX4233415.1"/>
    <property type="molecule type" value="Genomic_DNA"/>
</dbReference>
<dbReference type="PRINTS" id="PR01790">
    <property type="entry name" value="SMP30FAMILY"/>
</dbReference>
<dbReference type="Pfam" id="PF08450">
    <property type="entry name" value="SGL"/>
    <property type="match status" value="1"/>
</dbReference>
<protein>
    <submittedName>
        <fullName evidence="4">SMP-30/gluconolactonase/LRE family protein</fullName>
    </submittedName>
</protein>
<dbReference type="RefSeq" id="WP_267026357.1">
    <property type="nucleotide sequence ID" value="NZ_JAIFZO010000002.1"/>
</dbReference>
<dbReference type="PANTHER" id="PTHR10907">
    <property type="entry name" value="REGUCALCIN"/>
    <property type="match status" value="1"/>
</dbReference>
<feature type="domain" description="SMP-30/Gluconolactonase/LRE-like region" evidence="3">
    <location>
        <begin position="21"/>
        <end position="288"/>
    </location>
</feature>
<dbReference type="SUPFAM" id="SSF63829">
    <property type="entry name" value="Calcium-dependent phosphotriesterase"/>
    <property type="match status" value="1"/>
</dbReference>
<reference evidence="4" key="1">
    <citation type="journal article" date="2022" name="bioRxiv">
        <title>Discovery and biosynthetic assessment of Streptomyces ortus sp nov. isolated from a deep-sea sponge.</title>
        <authorList>
            <person name="Williams S.E."/>
        </authorList>
    </citation>
    <scope>NUCLEOTIDE SEQUENCE</scope>
    <source>
        <strain evidence="4">A15ISP2-DRY2</strain>
    </source>
</reference>
<comment type="similarity">
    <text evidence="1">Belongs to the SMP-30/CGR1 family.</text>
</comment>
<evidence type="ECO:0000256" key="2">
    <source>
        <dbReference type="SAM" id="MobiDB-lite"/>
    </source>
</evidence>
<organism evidence="4 5">
    <name type="scientific">Streptomyces ortus</name>
    <dbReference type="NCBI Taxonomy" id="2867268"/>
    <lineage>
        <taxon>Bacteria</taxon>
        <taxon>Bacillati</taxon>
        <taxon>Actinomycetota</taxon>
        <taxon>Actinomycetes</taxon>
        <taxon>Kitasatosporales</taxon>
        <taxon>Streptomycetaceae</taxon>
        <taxon>Streptomyces</taxon>
    </lineage>
</organism>
<comment type="caution">
    <text evidence="4">The sequence shown here is derived from an EMBL/GenBank/DDBJ whole genome shotgun (WGS) entry which is preliminary data.</text>
</comment>
<evidence type="ECO:0000259" key="3">
    <source>
        <dbReference type="Pfam" id="PF08450"/>
    </source>
</evidence>
<proteinExistence type="inferred from homology"/>
<feature type="region of interest" description="Disordered" evidence="2">
    <location>
        <begin position="89"/>
        <end position="119"/>
    </location>
</feature>
<evidence type="ECO:0000256" key="1">
    <source>
        <dbReference type="ARBA" id="ARBA00008853"/>
    </source>
</evidence>
<dbReference type="InterPro" id="IPR011042">
    <property type="entry name" value="6-blade_b-propeller_TolB-like"/>
</dbReference>
<dbReference type="InterPro" id="IPR005511">
    <property type="entry name" value="SMP-30"/>
</dbReference>
<sequence>MRRRTARTHAYEVAVRAEAALGEGPTWDADAGRLIWIDILGSRVFTYDPVSGRRTVLATEQHVGAAKPRVGGGLVVNLRDGIGLYGPDSVTDAAGSPAGTSAADPAGDPAGGRPAGGPQEFRWLRREIVPGRRANDAAVAPDGALWAGTMRYDEAAGGGTLSRVAPDGSAEIVLDDVTVSNGTGWSPDGRLMYYIDTPTRRVDVFDFDGQRATGRRQLVAIEEGDGYPDGLTVDAEGCVWVAFWDGGAIRRYTPSGALDRVVELPVPRPTACAFGGAGLTDLYITTARTGLEAPHPLAGSLLVVPGAGQGLPQPAFAG</sequence>
<evidence type="ECO:0000313" key="4">
    <source>
        <dbReference type="EMBL" id="MCX4233415.1"/>
    </source>
</evidence>
<name>A0ABT3V433_9ACTN</name>
<dbReference type="InterPro" id="IPR013658">
    <property type="entry name" value="SGL"/>
</dbReference>
<keyword evidence="5" id="KW-1185">Reference proteome</keyword>
<gene>
    <name evidence="4" type="ORF">K3769_11590</name>
</gene>
<feature type="compositionally biased region" description="Low complexity" evidence="2">
    <location>
        <begin position="91"/>
        <end position="108"/>
    </location>
</feature>